<dbReference type="Gene3D" id="2.120.10.30">
    <property type="entry name" value="TolB, C-terminal domain"/>
    <property type="match status" value="1"/>
</dbReference>
<proteinExistence type="predicted"/>
<dbReference type="Pfam" id="PF08450">
    <property type="entry name" value="SGL"/>
    <property type="match status" value="1"/>
</dbReference>
<dbReference type="InterPro" id="IPR051344">
    <property type="entry name" value="Vgb"/>
</dbReference>
<dbReference type="SUPFAM" id="SSF63829">
    <property type="entry name" value="Calcium-dependent phosphotriesterase"/>
    <property type="match status" value="1"/>
</dbReference>
<dbReference type="PANTHER" id="PTHR40274:SF3">
    <property type="entry name" value="VIRGINIAMYCIN B LYASE"/>
    <property type="match status" value="1"/>
</dbReference>
<dbReference type="Proteomes" id="UP001597286">
    <property type="component" value="Unassembled WGS sequence"/>
</dbReference>
<accession>A0ABW4P0C5</accession>
<evidence type="ECO:0000313" key="3">
    <source>
        <dbReference type="Proteomes" id="UP001597286"/>
    </source>
</evidence>
<name>A0ABW4P0C5_9NOCA</name>
<evidence type="ECO:0000259" key="1">
    <source>
        <dbReference type="Pfam" id="PF08450"/>
    </source>
</evidence>
<dbReference type="EMBL" id="JBHUFB010000007">
    <property type="protein sequence ID" value="MFD1811548.1"/>
    <property type="molecule type" value="Genomic_DNA"/>
</dbReference>
<dbReference type="InterPro" id="IPR013658">
    <property type="entry name" value="SGL"/>
</dbReference>
<dbReference type="RefSeq" id="WP_378484085.1">
    <property type="nucleotide sequence ID" value="NZ_JBHUFB010000007.1"/>
</dbReference>
<keyword evidence="3" id="KW-1185">Reference proteome</keyword>
<feature type="domain" description="SMP-30/Gluconolactonase/LRE-like region" evidence="1">
    <location>
        <begin position="65"/>
        <end position="275"/>
    </location>
</feature>
<reference evidence="3" key="1">
    <citation type="journal article" date="2019" name="Int. J. Syst. Evol. Microbiol.">
        <title>The Global Catalogue of Microorganisms (GCM) 10K type strain sequencing project: providing services to taxonomists for standard genome sequencing and annotation.</title>
        <authorList>
            <consortium name="The Broad Institute Genomics Platform"/>
            <consortium name="The Broad Institute Genome Sequencing Center for Infectious Disease"/>
            <person name="Wu L."/>
            <person name="Ma J."/>
        </authorList>
    </citation>
    <scope>NUCLEOTIDE SEQUENCE [LARGE SCALE GENOMIC DNA]</scope>
    <source>
        <strain evidence="3">DT72</strain>
    </source>
</reference>
<sequence length="314" mass="30485">MRRIAAGCGTKAGRGLRATAGSIVAATAVVGAVITAPSSSAAPLCSASGASPVLVAQAPGAALEAVTVDRSGRLYATDLLSGRILRFDGPGSPASVVATVPGGGAGGLAWAPDGDLLVGYGAQTAATGDAMRAAGIVKVNVATGAVVPFATGLSAANGLAVGPDGTVYATNDLGSLIGRVSPDGTVQADWATLPSANGAAVDADGRYLYVSRSFVDPGVSRIPVSNPSAPESLVTFGGVDVLAIPDGLTLDGRGRPLVPAAGTGQFLRVDGPNAVCAVANGPLLSSAVAYGAGPTGFSAGRLFRVGFDGAVFEV</sequence>
<dbReference type="PANTHER" id="PTHR40274">
    <property type="entry name" value="VIRGINIAMYCIN B LYASE"/>
    <property type="match status" value="1"/>
</dbReference>
<evidence type="ECO:0000313" key="2">
    <source>
        <dbReference type="EMBL" id="MFD1811548.1"/>
    </source>
</evidence>
<comment type="caution">
    <text evidence="2">The sequence shown here is derived from an EMBL/GenBank/DDBJ whole genome shotgun (WGS) entry which is preliminary data.</text>
</comment>
<dbReference type="InterPro" id="IPR011042">
    <property type="entry name" value="6-blade_b-propeller_TolB-like"/>
</dbReference>
<gene>
    <name evidence="2" type="ORF">ACFSJG_04930</name>
</gene>
<organism evidence="2 3">
    <name type="scientific">Rhodococcus gannanensis</name>
    <dbReference type="NCBI Taxonomy" id="1960308"/>
    <lineage>
        <taxon>Bacteria</taxon>
        <taxon>Bacillati</taxon>
        <taxon>Actinomycetota</taxon>
        <taxon>Actinomycetes</taxon>
        <taxon>Mycobacteriales</taxon>
        <taxon>Nocardiaceae</taxon>
        <taxon>Rhodococcus</taxon>
    </lineage>
</organism>
<protein>
    <submittedName>
        <fullName evidence="2">SMP-30/gluconolactonase/LRE family protein</fullName>
    </submittedName>
</protein>